<keyword evidence="2" id="KW-1185">Reference proteome</keyword>
<dbReference type="OrthoDB" id="9774495at2"/>
<gene>
    <name evidence="1" type="ORF">BES08_25630</name>
</gene>
<evidence type="ECO:0000313" key="2">
    <source>
        <dbReference type="Proteomes" id="UP000094626"/>
    </source>
</evidence>
<accession>A0A1D8ADV7</accession>
<dbReference type="Gene3D" id="3.90.1150.10">
    <property type="entry name" value="Aspartate Aminotransferase, domain 1"/>
    <property type="match status" value="1"/>
</dbReference>
<geneLocation type="plasmid" evidence="1 2">
    <name>pSA2</name>
</geneLocation>
<dbReference type="EMBL" id="CP017077">
    <property type="protein sequence ID" value="AOR80289.1"/>
    <property type="molecule type" value="Genomic_DNA"/>
</dbReference>
<proteinExistence type="predicted"/>
<reference evidence="2" key="1">
    <citation type="journal article" date="2017" name="J. Biotechnol.">
        <title>Complete genome sequence of Novosphingobium resinovorum SA1, a versatile xenobiotic-degrading bacterium capable of utilizing sulfanilic acid.</title>
        <authorList>
            <person name="Hegedus B."/>
            <person name="Kos P.B."/>
            <person name="Balint B."/>
            <person name="Maroti G."/>
            <person name="Gan H.M."/>
            <person name="Perei K."/>
            <person name="Rakhely G."/>
        </authorList>
    </citation>
    <scope>NUCLEOTIDE SEQUENCE [LARGE SCALE GENOMIC DNA]</scope>
    <source>
        <strain evidence="2">SA1</strain>
    </source>
</reference>
<dbReference type="InterPro" id="IPR015422">
    <property type="entry name" value="PyrdxlP-dep_Trfase_small"/>
</dbReference>
<dbReference type="KEGG" id="nre:BES08_25630"/>
<evidence type="ECO:0000313" key="1">
    <source>
        <dbReference type="EMBL" id="AOR80289.1"/>
    </source>
</evidence>
<dbReference type="RefSeq" id="WP_008829509.1">
    <property type="nucleotide sequence ID" value="NZ_CP017077.1"/>
</dbReference>
<keyword evidence="1" id="KW-0614">Plasmid</keyword>
<sequence length="67" mass="7575">MFHLKLDGEPECWLASRDRVARETGIWLFGNLRQSQDPAACEVEISIGSSALTLRNEEIVRAVDLLF</sequence>
<protein>
    <submittedName>
        <fullName evidence="1">Uncharacterized protein</fullName>
    </submittedName>
</protein>
<dbReference type="Proteomes" id="UP000094626">
    <property type="component" value="Plasmid pSA2"/>
</dbReference>
<name>A0A1D8ADV7_9SPHN</name>
<organism evidence="1 2">
    <name type="scientific">Novosphingobium resinovorum</name>
    <dbReference type="NCBI Taxonomy" id="158500"/>
    <lineage>
        <taxon>Bacteria</taxon>
        <taxon>Pseudomonadati</taxon>
        <taxon>Pseudomonadota</taxon>
        <taxon>Alphaproteobacteria</taxon>
        <taxon>Sphingomonadales</taxon>
        <taxon>Sphingomonadaceae</taxon>
        <taxon>Novosphingobium</taxon>
    </lineage>
</organism>
<dbReference type="AlphaFoldDB" id="A0A1D8ADV7"/>